<organism evidence="2 3">
    <name type="scientific">Paeniglutamicibacter cryotolerans</name>
    <dbReference type="NCBI Taxonomy" id="670079"/>
    <lineage>
        <taxon>Bacteria</taxon>
        <taxon>Bacillati</taxon>
        <taxon>Actinomycetota</taxon>
        <taxon>Actinomycetes</taxon>
        <taxon>Micrococcales</taxon>
        <taxon>Micrococcaceae</taxon>
        <taxon>Paeniglutamicibacter</taxon>
    </lineage>
</organism>
<evidence type="ECO:0000256" key="1">
    <source>
        <dbReference type="SAM" id="MobiDB-lite"/>
    </source>
</evidence>
<feature type="compositionally biased region" description="Gly residues" evidence="1">
    <location>
        <begin position="1"/>
        <end position="10"/>
    </location>
</feature>
<reference evidence="2 3" key="1">
    <citation type="submission" date="2020-08" db="EMBL/GenBank/DDBJ databases">
        <title>Sequencing the genomes of 1000 actinobacteria strains.</title>
        <authorList>
            <person name="Klenk H.-P."/>
        </authorList>
    </citation>
    <scope>NUCLEOTIDE SEQUENCE [LARGE SCALE GENOMIC DNA]</scope>
    <source>
        <strain evidence="2 3">DSM 22826</strain>
    </source>
</reference>
<proteinExistence type="predicted"/>
<dbReference type="EMBL" id="JACHVS010000001">
    <property type="protein sequence ID" value="MBB2996023.1"/>
    <property type="molecule type" value="Genomic_DNA"/>
</dbReference>
<keyword evidence="3" id="KW-1185">Reference proteome</keyword>
<gene>
    <name evidence="2" type="ORF">E9229_002214</name>
</gene>
<protein>
    <submittedName>
        <fullName evidence="2">Uncharacterized protein</fullName>
    </submittedName>
</protein>
<dbReference type="AlphaFoldDB" id="A0A839QK97"/>
<feature type="region of interest" description="Disordered" evidence="1">
    <location>
        <begin position="1"/>
        <end position="50"/>
    </location>
</feature>
<evidence type="ECO:0000313" key="2">
    <source>
        <dbReference type="EMBL" id="MBB2996023.1"/>
    </source>
</evidence>
<accession>A0A839QK97</accession>
<evidence type="ECO:0000313" key="3">
    <source>
        <dbReference type="Proteomes" id="UP000523000"/>
    </source>
</evidence>
<comment type="caution">
    <text evidence="2">The sequence shown here is derived from an EMBL/GenBank/DDBJ whole genome shotgun (WGS) entry which is preliminary data.</text>
</comment>
<feature type="compositionally biased region" description="Pro residues" evidence="1">
    <location>
        <begin position="16"/>
        <end position="25"/>
    </location>
</feature>
<name>A0A839QK97_9MICC</name>
<sequence length="50" mass="4886">MTLRGSGAGSIGRPLRPAPPRPGPVPGRGGAVPIRPGHAAGARRASTPVP</sequence>
<dbReference type="Proteomes" id="UP000523000">
    <property type="component" value="Unassembled WGS sequence"/>
</dbReference>